<evidence type="ECO:0000313" key="4">
    <source>
        <dbReference type="Proteomes" id="UP000225706"/>
    </source>
</evidence>
<feature type="compositionally biased region" description="Basic and acidic residues" evidence="1">
    <location>
        <begin position="83"/>
        <end position="96"/>
    </location>
</feature>
<gene>
    <name evidence="3" type="ORF">AWC38_SpisGene22244</name>
</gene>
<keyword evidence="2" id="KW-0732">Signal</keyword>
<evidence type="ECO:0000313" key="3">
    <source>
        <dbReference type="EMBL" id="PFX13654.1"/>
    </source>
</evidence>
<name>A0A2B4R5N0_STYPI</name>
<protein>
    <submittedName>
        <fullName evidence="3">Uncharacterized protein</fullName>
    </submittedName>
</protein>
<organism evidence="3 4">
    <name type="scientific">Stylophora pistillata</name>
    <name type="common">Smooth cauliflower coral</name>
    <dbReference type="NCBI Taxonomy" id="50429"/>
    <lineage>
        <taxon>Eukaryota</taxon>
        <taxon>Metazoa</taxon>
        <taxon>Cnidaria</taxon>
        <taxon>Anthozoa</taxon>
        <taxon>Hexacorallia</taxon>
        <taxon>Scleractinia</taxon>
        <taxon>Astrocoeniina</taxon>
        <taxon>Pocilloporidae</taxon>
        <taxon>Stylophora</taxon>
    </lineage>
</organism>
<keyword evidence="4" id="KW-1185">Reference proteome</keyword>
<feature type="region of interest" description="Disordered" evidence="1">
    <location>
        <begin position="82"/>
        <end position="116"/>
    </location>
</feature>
<sequence>MNTLLLVLFFGGSVALAELPFEDSAIDKLLDVEGEEITGDLDLEVENDPLKPSGRPSLPLKEKVCKCLLRICSKCLRPTPPELTRDEFSDENDAHRPRPSGRPQPTGRPRCKPRPPKKLAIYLSNNPNKYVVDKEFIRGSVALAELPFEDAAVDELLDEEGEEITGDLELEVENDPLKPSGRPSLPPKEKVCKCLLRICSKGLKPTPLEVAQEEFSDEIDAHPPRASGRARPSGPPNCKPRPPNH</sequence>
<accession>A0A2B4R5N0</accession>
<dbReference type="AlphaFoldDB" id="A0A2B4R5N0"/>
<dbReference type="OrthoDB" id="10624044at2759"/>
<dbReference type="Proteomes" id="UP000225706">
    <property type="component" value="Unassembled WGS sequence"/>
</dbReference>
<feature type="compositionally biased region" description="Pro residues" evidence="1">
    <location>
        <begin position="233"/>
        <end position="245"/>
    </location>
</feature>
<feature type="chain" id="PRO_5012925290" evidence="2">
    <location>
        <begin position="18"/>
        <end position="245"/>
    </location>
</feature>
<dbReference type="EMBL" id="LSMT01000923">
    <property type="protein sequence ID" value="PFX13654.1"/>
    <property type="molecule type" value="Genomic_DNA"/>
</dbReference>
<evidence type="ECO:0000256" key="1">
    <source>
        <dbReference type="SAM" id="MobiDB-lite"/>
    </source>
</evidence>
<proteinExistence type="predicted"/>
<reference evidence="4" key="1">
    <citation type="journal article" date="2017" name="bioRxiv">
        <title>Comparative analysis of the genomes of Stylophora pistillata and Acropora digitifera provides evidence for extensive differences between species of corals.</title>
        <authorList>
            <person name="Voolstra C.R."/>
            <person name="Li Y."/>
            <person name="Liew Y.J."/>
            <person name="Baumgarten S."/>
            <person name="Zoccola D."/>
            <person name="Flot J.-F."/>
            <person name="Tambutte S."/>
            <person name="Allemand D."/>
            <person name="Aranda M."/>
        </authorList>
    </citation>
    <scope>NUCLEOTIDE SEQUENCE [LARGE SCALE GENOMIC DNA]</scope>
</reference>
<comment type="caution">
    <text evidence="3">The sequence shown here is derived from an EMBL/GenBank/DDBJ whole genome shotgun (WGS) entry which is preliminary data.</text>
</comment>
<feature type="region of interest" description="Disordered" evidence="1">
    <location>
        <begin position="210"/>
        <end position="245"/>
    </location>
</feature>
<feature type="signal peptide" evidence="2">
    <location>
        <begin position="1"/>
        <end position="17"/>
    </location>
</feature>
<evidence type="ECO:0000256" key="2">
    <source>
        <dbReference type="SAM" id="SignalP"/>
    </source>
</evidence>